<feature type="transmembrane region" description="Helical" evidence="1">
    <location>
        <begin position="372"/>
        <end position="391"/>
    </location>
</feature>
<feature type="transmembrane region" description="Helical" evidence="1">
    <location>
        <begin position="332"/>
        <end position="352"/>
    </location>
</feature>
<gene>
    <name evidence="2" type="ORF">DES36_101212</name>
</gene>
<feature type="transmembrane region" description="Helical" evidence="1">
    <location>
        <begin position="72"/>
        <end position="99"/>
    </location>
</feature>
<feature type="transmembrane region" description="Helical" evidence="1">
    <location>
        <begin position="424"/>
        <end position="444"/>
    </location>
</feature>
<dbReference type="OrthoDB" id="138672at2"/>
<feature type="transmembrane region" description="Helical" evidence="1">
    <location>
        <begin position="150"/>
        <end position="177"/>
    </location>
</feature>
<keyword evidence="3" id="KW-1185">Reference proteome</keyword>
<feature type="transmembrane region" description="Helical" evidence="1">
    <location>
        <begin position="523"/>
        <end position="542"/>
    </location>
</feature>
<dbReference type="EMBL" id="QNRX01000001">
    <property type="protein sequence ID" value="RBP70155.1"/>
    <property type="molecule type" value="Genomic_DNA"/>
</dbReference>
<feature type="transmembrane region" description="Helical" evidence="1">
    <location>
        <begin position="189"/>
        <end position="209"/>
    </location>
</feature>
<dbReference type="RefSeq" id="WP_113919364.1">
    <property type="nucleotide sequence ID" value="NZ_QNRX01000001.1"/>
</dbReference>
<dbReference type="Pfam" id="PF16949">
    <property type="entry name" value="ABC_tran_2"/>
    <property type="match status" value="1"/>
</dbReference>
<keyword evidence="1" id="KW-0812">Transmembrane</keyword>
<feature type="transmembrane region" description="Helical" evidence="1">
    <location>
        <begin position="490"/>
        <end position="511"/>
    </location>
</feature>
<proteinExistence type="predicted"/>
<dbReference type="InterPro" id="IPR031599">
    <property type="entry name" value="ABC_tran_2"/>
</dbReference>
<feature type="transmembrane region" description="Helical" evidence="1">
    <location>
        <begin position="32"/>
        <end position="52"/>
    </location>
</feature>
<sequence length="546" mass="61227">MKQIVKLVRISLLSSFGFSSIKYNFMKNKKDIWKPIILVLALASLIPSYFMYVKLIKNIYIQLFTLGQESSIFTLIIMPISLIIFVFGLSYVLSAFYFSNDMEKLIPLPIKEGNIVISKFISMVVFNYLIVVLMLLPVLIVGFGDFGGTLYIIYSLLTILLLPVIPLGIDTIIIMVLMKLTNIQGRKDLLRNLSMFFVLFIIIAFQAVLNNTLTSVEPGKEGEFLSALLQRSDGIMVWLGRAYPPAIWFSKSISNAHNISGLIYSVLNILLGVGMVYLIGQIGSKIYLKALLEKNNFRKSLKKVELGLLIKNRSPIIAIFLNDIKLVLRTPIYLFNCVSISFLLPILVIVMPLISGGEDADFSQLYFQFKDYFTLILIAFFAFIATANPTASTTYSREGKAYWINAVIPVTPGSMFVGRMLQPMLLEFISILIMLGSLKFVLPLDISEMFISLVIGMLVSLPICAIGVFIDRLNPKLDWDQPQKAVKQNVNVLLNMLIGAGYILLLGFMSIKMTEYEIDINLIYAFISILSTIAAGGIFGAFHKIK</sequence>
<comment type="caution">
    <text evidence="2">The sequence shown here is derived from an EMBL/GenBank/DDBJ whole genome shotgun (WGS) entry which is preliminary data.</text>
</comment>
<keyword evidence="1" id="KW-1133">Transmembrane helix</keyword>
<evidence type="ECO:0000313" key="2">
    <source>
        <dbReference type="EMBL" id="RBP70155.1"/>
    </source>
</evidence>
<evidence type="ECO:0000313" key="3">
    <source>
        <dbReference type="Proteomes" id="UP000253490"/>
    </source>
</evidence>
<keyword evidence="1" id="KW-0472">Membrane</keyword>
<dbReference type="AlphaFoldDB" id="A0A366II70"/>
<protein>
    <submittedName>
        <fullName evidence="2">ABC-2 type transport system permease protein</fullName>
    </submittedName>
</protein>
<dbReference type="Proteomes" id="UP000253490">
    <property type="component" value="Unassembled WGS sequence"/>
</dbReference>
<reference evidence="2 3" key="1">
    <citation type="submission" date="2018-06" db="EMBL/GenBank/DDBJ databases">
        <title>Genomic Encyclopedia of Type Strains, Phase IV (KMG-IV): sequencing the most valuable type-strain genomes for metagenomic binning, comparative biology and taxonomic classification.</title>
        <authorList>
            <person name="Goeker M."/>
        </authorList>
    </citation>
    <scope>NUCLEOTIDE SEQUENCE [LARGE SCALE GENOMIC DNA]</scope>
    <source>
        <strain evidence="2 3">DSM 22112</strain>
    </source>
</reference>
<accession>A0A366II70</accession>
<feature type="transmembrane region" description="Helical" evidence="1">
    <location>
        <begin position="450"/>
        <end position="470"/>
    </location>
</feature>
<name>A0A366II70_9FIRM</name>
<feature type="transmembrane region" description="Helical" evidence="1">
    <location>
        <begin position="259"/>
        <end position="279"/>
    </location>
</feature>
<evidence type="ECO:0000256" key="1">
    <source>
        <dbReference type="SAM" id="Phobius"/>
    </source>
</evidence>
<feature type="transmembrane region" description="Helical" evidence="1">
    <location>
        <begin position="120"/>
        <end position="144"/>
    </location>
</feature>
<organism evidence="2 3">
    <name type="scientific">Alkalibaculum bacchi</name>
    <dbReference type="NCBI Taxonomy" id="645887"/>
    <lineage>
        <taxon>Bacteria</taxon>
        <taxon>Bacillati</taxon>
        <taxon>Bacillota</taxon>
        <taxon>Clostridia</taxon>
        <taxon>Eubacteriales</taxon>
        <taxon>Eubacteriaceae</taxon>
        <taxon>Alkalibaculum</taxon>
    </lineage>
</organism>